<accession>A0A1G4JEW5</accession>
<protein>
    <submittedName>
        <fullName evidence="2">LAME_0E01178g1_1</fullName>
    </submittedName>
</protein>
<evidence type="ECO:0000313" key="2">
    <source>
        <dbReference type="EMBL" id="SCU88796.1"/>
    </source>
</evidence>
<organism evidence="2 3">
    <name type="scientific">Lachancea meyersii CBS 8951</name>
    <dbReference type="NCBI Taxonomy" id="1266667"/>
    <lineage>
        <taxon>Eukaryota</taxon>
        <taxon>Fungi</taxon>
        <taxon>Dikarya</taxon>
        <taxon>Ascomycota</taxon>
        <taxon>Saccharomycotina</taxon>
        <taxon>Saccharomycetes</taxon>
        <taxon>Saccharomycetales</taxon>
        <taxon>Saccharomycetaceae</taxon>
        <taxon>Lachancea</taxon>
    </lineage>
</organism>
<dbReference type="AlphaFoldDB" id="A0A1G4JEW5"/>
<dbReference type="OrthoDB" id="4036607at2759"/>
<keyword evidence="3" id="KW-1185">Reference proteome</keyword>
<sequence length="573" mass="65618">MIMKNKKAPAEAANSKRENTNKTSLLNLPLEVVEMIFNQLATNPKTTVMDYYGWLTALGSLDSRISELIKKRVFVYNMCEEPSEFLETFRESAQTSDFENKVTPSCVNHMIIAIDEDIFERNAPNQIPNEIPQLYGDVKVYLAYHYTGDKISLRKIHDAYVDHFPHGCMRPCHIITIARDSTDLFFEANDGNMFDSYFYPDAQHLFKNITFFNAKTMFFEVECLSSFAQVRQPHLRYDCQSGEGAYFVSLADGKRYHSSGFEHHAARNEYECDEYGMKRSVEKTKTAMSSEYRKLMGKSYLKLYLDLSISCPQVKVIKFGKKGRSNDDLNTIDIYHYLTNPSDYTLQEFFNFHSMRGWHLPSIEHFGGHNFLWHTNTGDNAERYRKAKSLIPKLRTRIQNGSPDGLLHINAQLVPDGAVHTTVSNWIPLDVAFDHEISKSGSPLICLRQPCLKSLKLELMVTKPEGCLVIEGLYLPRLERLETCYDTDLVQSTARNPIYNVIFSDWNDLTDCKNFSCDLKESFKGIISVFVPNLTTSLPLLNIEKGTKSLEQKHAILFTSKGFPASEIRGLLD</sequence>
<feature type="region of interest" description="Disordered" evidence="1">
    <location>
        <begin position="1"/>
        <end position="20"/>
    </location>
</feature>
<evidence type="ECO:0000313" key="3">
    <source>
        <dbReference type="Proteomes" id="UP000191144"/>
    </source>
</evidence>
<dbReference type="EMBL" id="LT598481">
    <property type="protein sequence ID" value="SCU88796.1"/>
    <property type="molecule type" value="Genomic_DNA"/>
</dbReference>
<name>A0A1G4JEW5_9SACH</name>
<evidence type="ECO:0000256" key="1">
    <source>
        <dbReference type="SAM" id="MobiDB-lite"/>
    </source>
</evidence>
<reference evidence="3" key="1">
    <citation type="submission" date="2016-03" db="EMBL/GenBank/DDBJ databases">
        <authorList>
            <person name="Devillers Hugo."/>
        </authorList>
    </citation>
    <scope>NUCLEOTIDE SEQUENCE [LARGE SCALE GENOMIC DNA]</scope>
</reference>
<gene>
    <name evidence="2" type="ORF">LAME_0E01178G</name>
</gene>
<dbReference type="Proteomes" id="UP000191144">
    <property type="component" value="Chromosome E"/>
</dbReference>
<proteinExistence type="predicted"/>